<dbReference type="PANTHER" id="PTHR46558">
    <property type="entry name" value="TRACRIPTIONAL REGULATORY PROTEIN-RELATED-RELATED"/>
    <property type="match status" value="1"/>
</dbReference>
<organism evidence="2 3">
    <name type="scientific">Bacillus glycinifermentans</name>
    <dbReference type="NCBI Taxonomy" id="1664069"/>
    <lineage>
        <taxon>Bacteria</taxon>
        <taxon>Bacillati</taxon>
        <taxon>Bacillota</taxon>
        <taxon>Bacilli</taxon>
        <taxon>Bacillales</taxon>
        <taxon>Bacillaceae</taxon>
        <taxon>Bacillus</taxon>
    </lineage>
</organism>
<name>A0A0J6EAP2_9BACI</name>
<dbReference type="PATRIC" id="fig|1664069.3.peg.4001"/>
<dbReference type="Gene3D" id="1.10.260.40">
    <property type="entry name" value="lambda repressor-like DNA-binding domains"/>
    <property type="match status" value="1"/>
</dbReference>
<dbReference type="AlphaFoldDB" id="A0A0J6EAP2"/>
<dbReference type="PROSITE" id="PS50943">
    <property type="entry name" value="HTH_CROC1"/>
    <property type="match status" value="1"/>
</dbReference>
<dbReference type="Pfam" id="PF01381">
    <property type="entry name" value="HTH_3"/>
    <property type="match status" value="1"/>
</dbReference>
<protein>
    <submittedName>
        <fullName evidence="2">XRE family transcriptional regulator</fullName>
    </submittedName>
</protein>
<dbReference type="OrthoDB" id="2665750at2"/>
<evidence type="ECO:0000313" key="3">
    <source>
        <dbReference type="Proteomes" id="UP000036168"/>
    </source>
</evidence>
<evidence type="ECO:0000313" key="2">
    <source>
        <dbReference type="EMBL" id="KRT95541.1"/>
    </source>
</evidence>
<gene>
    <name evidence="2" type="ORF">AB447_209530</name>
</gene>
<dbReference type="EMBL" id="LECW02000002">
    <property type="protein sequence ID" value="KRT95541.1"/>
    <property type="molecule type" value="Genomic_DNA"/>
</dbReference>
<dbReference type="InterPro" id="IPR010982">
    <property type="entry name" value="Lambda_DNA-bd_dom_sf"/>
</dbReference>
<dbReference type="CDD" id="cd00093">
    <property type="entry name" value="HTH_XRE"/>
    <property type="match status" value="1"/>
</dbReference>
<dbReference type="SUPFAM" id="SSF47413">
    <property type="entry name" value="lambda repressor-like DNA-binding domains"/>
    <property type="match status" value="1"/>
</dbReference>
<dbReference type="InterPro" id="IPR001387">
    <property type="entry name" value="Cro/C1-type_HTH"/>
</dbReference>
<reference evidence="2 3" key="1">
    <citation type="journal article" date="2015" name="Int. J. Syst. Evol. Microbiol.">
        <title>Bacillus glycinifermentans sp. nov., isolated from fermented soybean paste.</title>
        <authorList>
            <person name="Kim S.J."/>
            <person name="Dunlap C.A."/>
            <person name="Kwon S.W."/>
            <person name="Rooney A.P."/>
        </authorList>
    </citation>
    <scope>NUCLEOTIDE SEQUENCE [LARGE SCALE GENOMIC DNA]</scope>
    <source>
        <strain evidence="2 3">GO-13</strain>
    </source>
</reference>
<proteinExistence type="predicted"/>
<sequence length="89" mass="10412">MWVSIKSTKTLRKESYALVDTRRRDQFRKYRSEFKVSQRQLSLALNVSESHIRNIESGRGNPDAKLLFKIANYFNASPEDLFPDLADMD</sequence>
<evidence type="ECO:0000256" key="1">
    <source>
        <dbReference type="ARBA" id="ARBA00023125"/>
    </source>
</evidence>
<dbReference type="Proteomes" id="UP000036168">
    <property type="component" value="Unassembled WGS sequence"/>
</dbReference>
<dbReference type="PANTHER" id="PTHR46558:SF4">
    <property type="entry name" value="DNA-BIDING PHAGE PROTEIN"/>
    <property type="match status" value="1"/>
</dbReference>
<comment type="caution">
    <text evidence="2">The sequence shown here is derived from an EMBL/GenBank/DDBJ whole genome shotgun (WGS) entry which is preliminary data.</text>
</comment>
<dbReference type="GO" id="GO:0003677">
    <property type="term" value="F:DNA binding"/>
    <property type="evidence" value="ECO:0007669"/>
    <property type="project" value="UniProtKB-KW"/>
</dbReference>
<dbReference type="SMART" id="SM00530">
    <property type="entry name" value="HTH_XRE"/>
    <property type="match status" value="1"/>
</dbReference>
<keyword evidence="1" id="KW-0238">DNA-binding</keyword>
<accession>A0A0J6EAP2</accession>